<sequence>MKLKTLTLTAMIAALCAVGAMIKVPGGLGSMALDSAPAYLGAVFLPPVAAGAAAAIGHLISAMTGGSFLGPLHILIAVEMFIILWGFAKLHNAGRKYLKWVFAIIANGILAPLPFYWLNSPEFFFSMVPVLLMTTLLNVVIAAVVMPVFSRAFQRKEAH</sequence>
<feature type="transmembrane region" description="Helical" evidence="1">
    <location>
        <begin position="123"/>
        <end position="149"/>
    </location>
</feature>
<organism evidence="2 3">
    <name type="scientific">Viridibacillus arvi</name>
    <dbReference type="NCBI Taxonomy" id="263475"/>
    <lineage>
        <taxon>Bacteria</taxon>
        <taxon>Bacillati</taxon>
        <taxon>Bacillota</taxon>
        <taxon>Bacilli</taxon>
        <taxon>Bacillales</taxon>
        <taxon>Caryophanaceae</taxon>
        <taxon>Viridibacillus</taxon>
    </lineage>
</organism>
<dbReference type="Proteomes" id="UP000036867">
    <property type="component" value="Unassembled WGS sequence"/>
</dbReference>
<feature type="transmembrane region" description="Helical" evidence="1">
    <location>
        <begin position="6"/>
        <end position="26"/>
    </location>
</feature>
<feature type="transmembrane region" description="Helical" evidence="1">
    <location>
        <begin position="38"/>
        <end position="62"/>
    </location>
</feature>
<evidence type="ECO:0008006" key="4">
    <source>
        <dbReference type="Google" id="ProtNLM"/>
    </source>
</evidence>
<gene>
    <name evidence="2" type="ORF">AMD00_15585</name>
</gene>
<dbReference type="AlphaFoldDB" id="A0A0M0LF70"/>
<name>A0A0M0LF70_9BACL</name>
<dbReference type="GeneID" id="301137518"/>
<keyword evidence="1" id="KW-0812">Transmembrane</keyword>
<dbReference type="STRING" id="263475.AMD00_15585"/>
<comment type="caution">
    <text evidence="2">The sequence shown here is derived from an EMBL/GenBank/DDBJ whole genome shotgun (WGS) entry which is preliminary data.</text>
</comment>
<evidence type="ECO:0000256" key="1">
    <source>
        <dbReference type="SAM" id="Phobius"/>
    </source>
</evidence>
<reference evidence="3" key="1">
    <citation type="submission" date="2015-08" db="EMBL/GenBank/DDBJ databases">
        <title>Fjat-10028 dsm 16317.</title>
        <authorList>
            <person name="Liu B."/>
            <person name="Wang J."/>
            <person name="Zhu Y."/>
            <person name="Liu G."/>
            <person name="Chen Q."/>
            <person name="Chen Z."/>
            <person name="Lan J."/>
            <person name="Che J."/>
            <person name="Ge C."/>
            <person name="Shi H."/>
            <person name="Pan Z."/>
            <person name="Liu X."/>
        </authorList>
    </citation>
    <scope>NUCLEOTIDE SEQUENCE [LARGE SCALE GENOMIC DNA]</scope>
    <source>
        <strain evidence="3">DSM 16317</strain>
    </source>
</reference>
<dbReference type="RefSeq" id="WP_053417917.1">
    <property type="nucleotide sequence ID" value="NZ_LILB01000005.1"/>
</dbReference>
<feature type="transmembrane region" description="Helical" evidence="1">
    <location>
        <begin position="100"/>
        <end position="117"/>
    </location>
</feature>
<dbReference type="Gene3D" id="1.10.1760.20">
    <property type="match status" value="1"/>
</dbReference>
<evidence type="ECO:0000313" key="3">
    <source>
        <dbReference type="Proteomes" id="UP000036867"/>
    </source>
</evidence>
<feature type="transmembrane region" description="Helical" evidence="1">
    <location>
        <begin position="68"/>
        <end position="88"/>
    </location>
</feature>
<keyword evidence="1" id="KW-1133">Transmembrane helix</keyword>
<keyword evidence="1" id="KW-0472">Membrane</keyword>
<evidence type="ECO:0000313" key="2">
    <source>
        <dbReference type="EMBL" id="KOO49745.1"/>
    </source>
</evidence>
<dbReference type="EMBL" id="LILB01000005">
    <property type="protein sequence ID" value="KOO49745.1"/>
    <property type="molecule type" value="Genomic_DNA"/>
</dbReference>
<accession>A0A0M0LF70</accession>
<dbReference type="GO" id="GO:0022857">
    <property type="term" value="F:transmembrane transporter activity"/>
    <property type="evidence" value="ECO:0007669"/>
    <property type="project" value="InterPro"/>
</dbReference>
<dbReference type="OrthoDB" id="5431035at2"/>
<proteinExistence type="predicted"/>
<protein>
    <recommendedName>
        <fullName evidence="4">ECF transporter S component</fullName>
    </recommendedName>
</protein>
<dbReference type="Pfam" id="PF12822">
    <property type="entry name" value="ECF_trnsprt"/>
    <property type="match status" value="1"/>
</dbReference>
<dbReference type="InterPro" id="IPR024529">
    <property type="entry name" value="ECF_trnsprt_substrate-spec"/>
</dbReference>
<keyword evidence="3" id="KW-1185">Reference proteome</keyword>